<evidence type="ECO:0000256" key="1">
    <source>
        <dbReference type="SAM" id="Coils"/>
    </source>
</evidence>
<dbReference type="PANTHER" id="PTHR35507">
    <property type="entry name" value="OS09G0488600 PROTEIN"/>
    <property type="match status" value="1"/>
</dbReference>
<comment type="caution">
    <text evidence="3">The sequence shown here is derived from an EMBL/GenBank/DDBJ whole genome shotgun (WGS) entry which is preliminary data.</text>
</comment>
<dbReference type="PANTHER" id="PTHR35507:SF1">
    <property type="entry name" value="TMF_TATA_BD DOMAIN-CONTAINING PROTEIN"/>
    <property type="match status" value="1"/>
</dbReference>
<evidence type="ECO:0000256" key="2">
    <source>
        <dbReference type="SAM" id="MobiDB-lite"/>
    </source>
</evidence>
<dbReference type="EMBL" id="CM017872">
    <property type="protein sequence ID" value="KAG1327267.1"/>
    <property type="molecule type" value="Genomic_DNA"/>
</dbReference>
<feature type="compositionally biased region" description="Polar residues" evidence="2">
    <location>
        <begin position="394"/>
        <end position="410"/>
    </location>
</feature>
<keyword evidence="4" id="KW-1185">Reference proteome</keyword>
<feature type="region of interest" description="Disordered" evidence="2">
    <location>
        <begin position="390"/>
        <end position="471"/>
    </location>
</feature>
<name>A0A8K0MUW7_COCNU</name>
<keyword evidence="1" id="KW-0175">Coiled coil</keyword>
<accession>A0A8K0MUW7</accession>
<dbReference type="Proteomes" id="UP000797356">
    <property type="component" value="Chromosome 1"/>
</dbReference>
<reference evidence="3" key="2">
    <citation type="submission" date="2019-07" db="EMBL/GenBank/DDBJ databases">
        <authorList>
            <person name="Yang Y."/>
            <person name="Bocs S."/>
            <person name="Baudouin L."/>
        </authorList>
    </citation>
    <scope>NUCLEOTIDE SEQUENCE</scope>
    <source>
        <tissue evidence="3">Spear leaf of Hainan Tall coconut</tissue>
    </source>
</reference>
<feature type="coiled-coil region" evidence="1">
    <location>
        <begin position="294"/>
        <end position="328"/>
    </location>
</feature>
<dbReference type="OrthoDB" id="1894403at2759"/>
<evidence type="ECO:0000313" key="4">
    <source>
        <dbReference type="Proteomes" id="UP000797356"/>
    </source>
</evidence>
<sequence length="471" mass="52281">MVRDDDAPRLGSVTPPAPPARVSLAPFSPFVSLTPRRLSSCFNDPSRAATPARKKLAWVSLQGRLVGAQEATSASAVGRGLAPADAVAWELFTPLQRVLIVAVVAVAASKSKRARKIAQLYRSVDIRDQVLLSMQQKLDNLCEKMNSLQNELMKRSINFSSENHRFAAAQMLECTGTKLCSNGCSIPELNPGSGIVPFCKNLSHKPEDLNGIESTKDEMLKTSIVNMAEQEERRMSDLSDFCWSVTSSVDIQLSSLAVEQEFYNLRNECEEKDATIKELTAAAHASSVAGSKRIVELEEIIRRKNMVISKLKKDMVFLEQQVIELTRLRRASHSASNSDVRQLPVMANNILYDMSSTSPSSSDGDSPVEYKELHSQGSIVYHSPQQEAFAAVESQRQPSTKSFSTLNRSSGRPRMQHSISPLKENRMIQRAESTVVPRPRQLLSRSGDSKRIRRRTQQGSKNISAPQKRWV</sequence>
<feature type="coiled-coil region" evidence="1">
    <location>
        <begin position="131"/>
        <end position="158"/>
    </location>
</feature>
<protein>
    <submittedName>
        <fullName evidence="3">Uncharacterized protein</fullName>
    </submittedName>
</protein>
<proteinExistence type="predicted"/>
<gene>
    <name evidence="3" type="ORF">COCNU_01G012010</name>
</gene>
<organism evidence="3 4">
    <name type="scientific">Cocos nucifera</name>
    <name type="common">Coconut palm</name>
    <dbReference type="NCBI Taxonomy" id="13894"/>
    <lineage>
        <taxon>Eukaryota</taxon>
        <taxon>Viridiplantae</taxon>
        <taxon>Streptophyta</taxon>
        <taxon>Embryophyta</taxon>
        <taxon>Tracheophyta</taxon>
        <taxon>Spermatophyta</taxon>
        <taxon>Magnoliopsida</taxon>
        <taxon>Liliopsida</taxon>
        <taxon>Arecaceae</taxon>
        <taxon>Arecoideae</taxon>
        <taxon>Cocoseae</taxon>
        <taxon>Attaleinae</taxon>
        <taxon>Cocos</taxon>
    </lineage>
</organism>
<evidence type="ECO:0000313" key="3">
    <source>
        <dbReference type="EMBL" id="KAG1327267.1"/>
    </source>
</evidence>
<dbReference type="AlphaFoldDB" id="A0A8K0MUW7"/>
<reference evidence="3" key="1">
    <citation type="journal article" date="2017" name="Gigascience">
        <title>The genome draft of coconut (Cocos nucifera).</title>
        <authorList>
            <person name="Xiao Y."/>
            <person name="Xu P."/>
            <person name="Fan H."/>
            <person name="Baudouin L."/>
            <person name="Xia W."/>
            <person name="Bocs S."/>
            <person name="Xu J."/>
            <person name="Li Q."/>
            <person name="Guo A."/>
            <person name="Zhou L."/>
            <person name="Li J."/>
            <person name="Wu Y."/>
            <person name="Ma Z."/>
            <person name="Armero A."/>
            <person name="Issali A.E."/>
            <person name="Liu N."/>
            <person name="Peng M."/>
            <person name="Yang Y."/>
        </authorList>
    </citation>
    <scope>NUCLEOTIDE SEQUENCE</scope>
    <source>
        <tissue evidence="3">Spear leaf of Hainan Tall coconut</tissue>
    </source>
</reference>